<name>A0A179G442_METCM</name>
<evidence type="ECO:0000313" key="6">
    <source>
        <dbReference type="Proteomes" id="UP000078397"/>
    </source>
</evidence>
<accession>A0A179G442</accession>
<dbReference type="InterPro" id="IPR024738">
    <property type="entry name" value="Hfi1/Tada1"/>
</dbReference>
<evidence type="ECO:0000256" key="4">
    <source>
        <dbReference type="ARBA" id="ARBA00023242"/>
    </source>
</evidence>
<organism evidence="5 6">
    <name type="scientific">Pochonia chlamydosporia 170</name>
    <dbReference type="NCBI Taxonomy" id="1380566"/>
    <lineage>
        <taxon>Eukaryota</taxon>
        <taxon>Fungi</taxon>
        <taxon>Dikarya</taxon>
        <taxon>Ascomycota</taxon>
        <taxon>Pezizomycotina</taxon>
        <taxon>Sordariomycetes</taxon>
        <taxon>Hypocreomycetidae</taxon>
        <taxon>Hypocreales</taxon>
        <taxon>Clavicipitaceae</taxon>
        <taxon>Pochonia</taxon>
    </lineage>
</organism>
<dbReference type="GO" id="GO:0005634">
    <property type="term" value="C:nucleus"/>
    <property type="evidence" value="ECO:0007669"/>
    <property type="project" value="UniProtKB-SubCell"/>
</dbReference>
<dbReference type="GO" id="GO:0000124">
    <property type="term" value="C:SAGA complex"/>
    <property type="evidence" value="ECO:0007669"/>
    <property type="project" value="TreeGrafter"/>
</dbReference>
<comment type="caution">
    <text evidence="5">The sequence shown here is derived from an EMBL/GenBank/DDBJ whole genome shotgun (WGS) entry which is preliminary data.</text>
</comment>
<comment type="subcellular location">
    <subcellularLocation>
        <location evidence="1">Nucleus</location>
    </subcellularLocation>
</comment>
<dbReference type="PANTHER" id="PTHR21277:SF5">
    <property type="entry name" value="TRANSCRIPTIONAL ADAPTER 1"/>
    <property type="match status" value="1"/>
</dbReference>
<dbReference type="GO" id="GO:0016301">
    <property type="term" value="F:kinase activity"/>
    <property type="evidence" value="ECO:0007669"/>
    <property type="project" value="UniProtKB-KW"/>
</dbReference>
<dbReference type="Pfam" id="PF12767">
    <property type="entry name" value="SAGA-Tad1"/>
    <property type="match status" value="1"/>
</dbReference>
<dbReference type="AlphaFoldDB" id="A0A179G442"/>
<dbReference type="EMBL" id="LSBJ02000001">
    <property type="protein sequence ID" value="OAQ72113.1"/>
    <property type="molecule type" value="Genomic_DNA"/>
</dbReference>
<evidence type="ECO:0000256" key="3">
    <source>
        <dbReference type="ARBA" id="ARBA00023163"/>
    </source>
</evidence>
<dbReference type="GO" id="GO:0006357">
    <property type="term" value="P:regulation of transcription by RNA polymerase II"/>
    <property type="evidence" value="ECO:0007669"/>
    <property type="project" value="TreeGrafter"/>
</dbReference>
<keyword evidence="4" id="KW-0539">Nucleus</keyword>
<sequence length="444" mass="48450">MPDIDPAALSRPAVSLSTPTLSNKTLSITAPGSGKPVKTSQIIPARIDLEPLYAVLKGAIGGEQWLIYKESTAEFLTGRLSQTEYSERIDPILADSTGEKDHLHNQLIAGILGNVTREMPDLGLAPWVSANDKPMPGAGSKPVTGDATERRLKGEVMQLPPRDRRRIKDLVHNDYDPQESLSNLFTDTHRKSSATAEAVPSTATGINNMNFDLEIRKRFAQPLAIESGEFPDVGVITGRMLPFCYEAGLPSGHVTEAPQLVTIATETFIKEVLTQIFSRTRSNGAGDSGNAGYGVGTTWIQTHKYKKQLHQEEEAAIRGEVTRDKSGLLPVEAKAATERGPLGMADLRLALEMADSGMSQFPILTTQVIYGYREGELEQWDDYTWINGEPPVIEEIHDGEDPKALMNGHADPMDLDQEIWWDGADNTDVDMLDGMLDSCLAVGS</sequence>
<keyword evidence="6" id="KW-1185">Reference proteome</keyword>
<protein>
    <submittedName>
        <fullName evidence="5">cAMP-dependent protein kinase regulatory subunit</fullName>
    </submittedName>
</protein>
<dbReference type="PANTHER" id="PTHR21277">
    <property type="entry name" value="TRANSCRIPTIONAL ADAPTER 1"/>
    <property type="match status" value="1"/>
</dbReference>
<dbReference type="Proteomes" id="UP000078397">
    <property type="component" value="Unassembled WGS sequence"/>
</dbReference>
<reference evidence="5 6" key="1">
    <citation type="journal article" date="2016" name="PLoS Pathog.">
        <title>Biosynthesis of antibiotic leucinostatins in bio-control fungus Purpureocillium lilacinum and their inhibition on phytophthora revealed by genome mining.</title>
        <authorList>
            <person name="Wang G."/>
            <person name="Liu Z."/>
            <person name="Lin R."/>
            <person name="Li E."/>
            <person name="Mao Z."/>
            <person name="Ling J."/>
            <person name="Yang Y."/>
            <person name="Yin W.B."/>
            <person name="Xie B."/>
        </authorList>
    </citation>
    <scope>NUCLEOTIDE SEQUENCE [LARGE SCALE GENOMIC DNA]</scope>
    <source>
        <strain evidence="5">170</strain>
    </source>
</reference>
<dbReference type="KEGG" id="pchm:VFPPC_00161"/>
<dbReference type="STRING" id="1380566.A0A179G442"/>
<keyword evidence="3" id="KW-0804">Transcription</keyword>
<dbReference type="OrthoDB" id="10264870at2759"/>
<evidence type="ECO:0000256" key="2">
    <source>
        <dbReference type="ARBA" id="ARBA00023015"/>
    </source>
</evidence>
<gene>
    <name evidence="5" type="ORF">VFPPC_00161</name>
</gene>
<dbReference type="RefSeq" id="XP_018148196.1">
    <property type="nucleotide sequence ID" value="XM_018280242.1"/>
</dbReference>
<proteinExistence type="predicted"/>
<evidence type="ECO:0000256" key="1">
    <source>
        <dbReference type="ARBA" id="ARBA00004123"/>
    </source>
</evidence>
<dbReference type="GeneID" id="28844236"/>
<dbReference type="GO" id="GO:0003713">
    <property type="term" value="F:transcription coactivator activity"/>
    <property type="evidence" value="ECO:0007669"/>
    <property type="project" value="TreeGrafter"/>
</dbReference>
<evidence type="ECO:0000313" key="5">
    <source>
        <dbReference type="EMBL" id="OAQ72113.1"/>
    </source>
</evidence>
<keyword evidence="2" id="KW-0805">Transcription regulation</keyword>